<name>A0ABY7YT99_9HYPH</name>
<evidence type="ECO:0000256" key="5">
    <source>
        <dbReference type="ARBA" id="ARBA00022801"/>
    </source>
</evidence>
<accession>A0ABY7YT99</accession>
<comment type="catalytic activity">
    <reaction evidence="7">
        <text>adenosine + H2O + H(+) = inosine + NH4(+)</text>
        <dbReference type="Rhea" id="RHEA:24408"/>
        <dbReference type="ChEBI" id="CHEBI:15377"/>
        <dbReference type="ChEBI" id="CHEBI:15378"/>
        <dbReference type="ChEBI" id="CHEBI:16335"/>
        <dbReference type="ChEBI" id="CHEBI:17596"/>
        <dbReference type="ChEBI" id="CHEBI:28938"/>
        <dbReference type="EC" id="3.5.4.4"/>
    </reaction>
    <physiologicalReaction direction="left-to-right" evidence="7">
        <dbReference type="Rhea" id="RHEA:24409"/>
    </physiologicalReaction>
</comment>
<keyword evidence="12" id="KW-1185">Reference proteome</keyword>
<dbReference type="PANTHER" id="PTHR30616:SF2">
    <property type="entry name" value="PURINE NUCLEOSIDE PHOSPHORYLASE LACC1"/>
    <property type="match status" value="1"/>
</dbReference>
<evidence type="ECO:0000256" key="6">
    <source>
        <dbReference type="ARBA" id="ARBA00022833"/>
    </source>
</evidence>
<keyword evidence="5" id="KW-0378">Hydrolase</keyword>
<gene>
    <name evidence="11" type="primary">pgeF</name>
    <name evidence="11" type="ORF">PSQ19_08760</name>
</gene>
<evidence type="ECO:0000256" key="1">
    <source>
        <dbReference type="ARBA" id="ARBA00000553"/>
    </source>
</evidence>
<dbReference type="NCBIfam" id="TIGR00726">
    <property type="entry name" value="peptidoglycan editing factor PgeF"/>
    <property type="match status" value="1"/>
</dbReference>
<organism evidence="11 12">
    <name type="scientific">Devosia algicola</name>
    <dbReference type="NCBI Taxonomy" id="3026418"/>
    <lineage>
        <taxon>Bacteria</taxon>
        <taxon>Pseudomonadati</taxon>
        <taxon>Pseudomonadota</taxon>
        <taxon>Alphaproteobacteria</taxon>
        <taxon>Hyphomicrobiales</taxon>
        <taxon>Devosiaceae</taxon>
        <taxon>Devosia</taxon>
    </lineage>
</organism>
<dbReference type="PANTHER" id="PTHR30616">
    <property type="entry name" value="UNCHARACTERIZED PROTEIN YFIH"/>
    <property type="match status" value="1"/>
</dbReference>
<dbReference type="Gene3D" id="3.60.140.10">
    <property type="entry name" value="CNF1/YfiH-like putative cysteine hydrolases"/>
    <property type="match status" value="1"/>
</dbReference>
<dbReference type="Proteomes" id="UP001220530">
    <property type="component" value="Chromosome"/>
</dbReference>
<comment type="similarity">
    <text evidence="2 10">Belongs to the purine nucleoside phosphorylase YfiH/LACC1 family.</text>
</comment>
<dbReference type="CDD" id="cd16833">
    <property type="entry name" value="YfiH"/>
    <property type="match status" value="1"/>
</dbReference>
<reference evidence="11 12" key="1">
    <citation type="submission" date="2023-02" db="EMBL/GenBank/DDBJ databases">
        <title>Devosia algicola sp. nov., isolated from the phycosphere of marine algae.</title>
        <authorList>
            <person name="Kim J.M."/>
            <person name="Lee J.K."/>
            <person name="Choi B.J."/>
            <person name="Bayburt H."/>
            <person name="Jeon C.O."/>
        </authorList>
    </citation>
    <scope>NUCLEOTIDE SEQUENCE [LARGE SCALE GENOMIC DNA]</scope>
    <source>
        <strain evidence="11 12">G20-9</strain>
    </source>
</reference>
<evidence type="ECO:0000256" key="9">
    <source>
        <dbReference type="ARBA" id="ARBA00049893"/>
    </source>
</evidence>
<evidence type="ECO:0000256" key="3">
    <source>
        <dbReference type="ARBA" id="ARBA00022679"/>
    </source>
</evidence>
<evidence type="ECO:0000313" key="12">
    <source>
        <dbReference type="Proteomes" id="UP001220530"/>
    </source>
</evidence>
<keyword evidence="6" id="KW-0862">Zinc</keyword>
<comment type="catalytic activity">
    <reaction evidence="1">
        <text>inosine + phosphate = alpha-D-ribose 1-phosphate + hypoxanthine</text>
        <dbReference type="Rhea" id="RHEA:27646"/>
        <dbReference type="ChEBI" id="CHEBI:17368"/>
        <dbReference type="ChEBI" id="CHEBI:17596"/>
        <dbReference type="ChEBI" id="CHEBI:43474"/>
        <dbReference type="ChEBI" id="CHEBI:57720"/>
        <dbReference type="EC" id="2.4.2.1"/>
    </reaction>
    <physiologicalReaction direction="left-to-right" evidence="1">
        <dbReference type="Rhea" id="RHEA:27647"/>
    </physiologicalReaction>
</comment>
<dbReference type="EMBL" id="CP118246">
    <property type="protein sequence ID" value="WDR04080.1"/>
    <property type="molecule type" value="Genomic_DNA"/>
</dbReference>
<evidence type="ECO:0000256" key="2">
    <source>
        <dbReference type="ARBA" id="ARBA00007353"/>
    </source>
</evidence>
<protein>
    <recommendedName>
        <fullName evidence="10">Purine nucleoside phosphorylase</fullName>
    </recommendedName>
</protein>
<evidence type="ECO:0000256" key="4">
    <source>
        <dbReference type="ARBA" id="ARBA00022723"/>
    </source>
</evidence>
<dbReference type="RefSeq" id="WP_282220465.1">
    <property type="nucleotide sequence ID" value="NZ_CP118246.1"/>
</dbReference>
<dbReference type="Pfam" id="PF02578">
    <property type="entry name" value="Cu-oxidase_4"/>
    <property type="match status" value="1"/>
</dbReference>
<dbReference type="InterPro" id="IPR038371">
    <property type="entry name" value="Cu_polyphenol_OxRdtase_sf"/>
</dbReference>
<comment type="catalytic activity">
    <reaction evidence="9">
        <text>S-methyl-5'-thioadenosine + phosphate = 5-(methylsulfanyl)-alpha-D-ribose 1-phosphate + adenine</text>
        <dbReference type="Rhea" id="RHEA:11852"/>
        <dbReference type="ChEBI" id="CHEBI:16708"/>
        <dbReference type="ChEBI" id="CHEBI:17509"/>
        <dbReference type="ChEBI" id="CHEBI:43474"/>
        <dbReference type="ChEBI" id="CHEBI:58533"/>
        <dbReference type="EC" id="2.4.2.28"/>
    </reaction>
    <physiologicalReaction direction="left-to-right" evidence="9">
        <dbReference type="Rhea" id="RHEA:11853"/>
    </physiologicalReaction>
</comment>
<evidence type="ECO:0000256" key="8">
    <source>
        <dbReference type="ARBA" id="ARBA00048968"/>
    </source>
</evidence>
<sequence>MTRLYDTSPALAEIVGIRHGYFGRQGGVSSTPFDSLNVSETAGDGRENVVENRTRAAATLGYAPSQLASLRQTHSNRVITLSKTQPAGERPAADALVTNVPGLLLGILTADCTPVLLTDPVAKIIGAAHAGWKGATDGIIANSVAAMAALGAIPARIVAAIGPTISQANYEVGPQFMADFLALHPDGEEFFITPRNGREHFDLPGFVASQLSACGVGTIQDLALCTYGAPERYFSHRFATHAGQTTGRQIALIGLEKVSLRPIVTLRLQPTQYRALPRNWRGRLSRPDLITGSCNEAGDRQFQSCPGSGCRQLS</sequence>
<dbReference type="InterPro" id="IPR003730">
    <property type="entry name" value="Cu_polyphenol_OxRdtase"/>
</dbReference>
<keyword evidence="3" id="KW-0808">Transferase</keyword>
<evidence type="ECO:0000313" key="11">
    <source>
        <dbReference type="EMBL" id="WDR04080.1"/>
    </source>
</evidence>
<dbReference type="InterPro" id="IPR011324">
    <property type="entry name" value="Cytotoxic_necrot_fac-like_cat"/>
</dbReference>
<evidence type="ECO:0000256" key="7">
    <source>
        <dbReference type="ARBA" id="ARBA00047989"/>
    </source>
</evidence>
<keyword evidence="4" id="KW-0479">Metal-binding</keyword>
<comment type="catalytic activity">
    <reaction evidence="8">
        <text>adenosine + phosphate = alpha-D-ribose 1-phosphate + adenine</text>
        <dbReference type="Rhea" id="RHEA:27642"/>
        <dbReference type="ChEBI" id="CHEBI:16335"/>
        <dbReference type="ChEBI" id="CHEBI:16708"/>
        <dbReference type="ChEBI" id="CHEBI:43474"/>
        <dbReference type="ChEBI" id="CHEBI:57720"/>
        <dbReference type="EC" id="2.4.2.1"/>
    </reaction>
    <physiologicalReaction direction="left-to-right" evidence="8">
        <dbReference type="Rhea" id="RHEA:27643"/>
    </physiologicalReaction>
</comment>
<proteinExistence type="inferred from homology"/>
<dbReference type="SUPFAM" id="SSF64438">
    <property type="entry name" value="CNF1/YfiH-like putative cysteine hydrolases"/>
    <property type="match status" value="1"/>
</dbReference>
<evidence type="ECO:0000256" key="10">
    <source>
        <dbReference type="RuleBase" id="RU361274"/>
    </source>
</evidence>